<dbReference type="AlphaFoldDB" id="A0A5N5F8A0"/>
<dbReference type="OrthoDB" id="1737642at2759"/>
<organism evidence="2 3">
    <name type="scientific">Pyrus ussuriensis x Pyrus communis</name>
    <dbReference type="NCBI Taxonomy" id="2448454"/>
    <lineage>
        <taxon>Eukaryota</taxon>
        <taxon>Viridiplantae</taxon>
        <taxon>Streptophyta</taxon>
        <taxon>Embryophyta</taxon>
        <taxon>Tracheophyta</taxon>
        <taxon>Spermatophyta</taxon>
        <taxon>Magnoliopsida</taxon>
        <taxon>eudicotyledons</taxon>
        <taxon>Gunneridae</taxon>
        <taxon>Pentapetalae</taxon>
        <taxon>rosids</taxon>
        <taxon>fabids</taxon>
        <taxon>Rosales</taxon>
        <taxon>Rosaceae</taxon>
        <taxon>Amygdaloideae</taxon>
        <taxon>Maleae</taxon>
        <taxon>Pyrus</taxon>
    </lineage>
</organism>
<sequence length="325" mass="37534">MEIDEDITLGNFFWADAKSQCHYGLFGDVIVFDTTFNTNDYGMMFAPFLGVNNHSQTIVFGCAFLKNKKTKSFEWLFEEMLKAMSGEQLKVIIMEQDGAIAKAIGNKLPITFQQYSIWHISKKVNDKGWDIESKEEFKARWKMLLEERELFMFEKFQVEELKSLTCFLRKQFEHRNEALYGVLERATEVTKMKRLVVDTTLGYVKCSYKEMEFRGLPLGKHADNSSVSKTTQFSKKKTSNLINKVTLKVLDTKLNCLGGQGARSSQHELLKDLIQVKRKGTPKNIHRQYRAPIMVMLPGEMKLLTLSLIQCPPNAITLNLWVVIW</sequence>
<protein>
    <submittedName>
        <fullName evidence="2">Protein FAR1-RELATED SEQUENCE 5-like</fullName>
    </submittedName>
</protein>
<feature type="domain" description="MULE transposase" evidence="1">
    <location>
        <begin position="29"/>
        <end position="123"/>
    </location>
</feature>
<evidence type="ECO:0000259" key="1">
    <source>
        <dbReference type="Pfam" id="PF10551"/>
    </source>
</evidence>
<keyword evidence="3" id="KW-1185">Reference proteome</keyword>
<reference evidence="2 3" key="3">
    <citation type="submission" date="2019-11" db="EMBL/GenBank/DDBJ databases">
        <title>A de novo genome assembly of a pear dwarfing rootstock.</title>
        <authorList>
            <person name="Wang F."/>
            <person name="Wang J."/>
            <person name="Li S."/>
            <person name="Zhang Y."/>
            <person name="Fang M."/>
            <person name="Ma L."/>
            <person name="Zhao Y."/>
            <person name="Jiang S."/>
        </authorList>
    </citation>
    <scope>NUCLEOTIDE SEQUENCE [LARGE SCALE GENOMIC DNA]</scope>
    <source>
        <strain evidence="2">S2</strain>
        <tissue evidence="2">Leaf</tissue>
    </source>
</reference>
<dbReference type="EMBL" id="SMOL01000768">
    <property type="protein sequence ID" value="KAB2597320.1"/>
    <property type="molecule type" value="Genomic_DNA"/>
</dbReference>
<dbReference type="InterPro" id="IPR018289">
    <property type="entry name" value="MULE_transposase_dom"/>
</dbReference>
<evidence type="ECO:0000313" key="3">
    <source>
        <dbReference type="Proteomes" id="UP000327157"/>
    </source>
</evidence>
<accession>A0A5N5F8A0</accession>
<reference evidence="2 3" key="1">
    <citation type="submission" date="2019-09" db="EMBL/GenBank/DDBJ databases">
        <authorList>
            <person name="Ou C."/>
        </authorList>
    </citation>
    <scope>NUCLEOTIDE SEQUENCE [LARGE SCALE GENOMIC DNA]</scope>
    <source>
        <strain evidence="2">S2</strain>
        <tissue evidence="2">Leaf</tissue>
    </source>
</reference>
<reference evidence="3" key="2">
    <citation type="submission" date="2019-10" db="EMBL/GenBank/DDBJ databases">
        <title>A de novo genome assembly of a pear dwarfing rootstock.</title>
        <authorList>
            <person name="Wang F."/>
            <person name="Wang J."/>
            <person name="Li S."/>
            <person name="Zhang Y."/>
            <person name="Fang M."/>
            <person name="Ma L."/>
            <person name="Zhao Y."/>
            <person name="Jiang S."/>
        </authorList>
    </citation>
    <scope>NUCLEOTIDE SEQUENCE [LARGE SCALE GENOMIC DNA]</scope>
</reference>
<dbReference type="PANTHER" id="PTHR47718">
    <property type="entry name" value="OS01G0519700 PROTEIN"/>
    <property type="match status" value="1"/>
</dbReference>
<dbReference type="Pfam" id="PF10551">
    <property type="entry name" value="MULE"/>
    <property type="match status" value="1"/>
</dbReference>
<gene>
    <name evidence="2" type="ORF">D8674_000240</name>
</gene>
<comment type="caution">
    <text evidence="2">The sequence shown here is derived from an EMBL/GenBank/DDBJ whole genome shotgun (WGS) entry which is preliminary data.</text>
</comment>
<dbReference type="Proteomes" id="UP000327157">
    <property type="component" value="Chromosome 1"/>
</dbReference>
<name>A0A5N5F8A0_9ROSA</name>
<proteinExistence type="predicted"/>
<evidence type="ECO:0000313" key="2">
    <source>
        <dbReference type="EMBL" id="KAB2597320.1"/>
    </source>
</evidence>